<reference evidence="9" key="1">
    <citation type="journal article" date="2019" name="Int. J. Syst. Evol. Microbiol.">
        <title>The Global Catalogue of Microorganisms (GCM) 10K type strain sequencing project: providing services to taxonomists for standard genome sequencing and annotation.</title>
        <authorList>
            <consortium name="The Broad Institute Genomics Platform"/>
            <consortium name="The Broad Institute Genome Sequencing Center for Infectious Disease"/>
            <person name="Wu L."/>
            <person name="Ma J."/>
        </authorList>
    </citation>
    <scope>NUCLEOTIDE SEQUENCE [LARGE SCALE GENOMIC DNA]</scope>
    <source>
        <strain evidence="9">CGMCC 4.7289</strain>
    </source>
</reference>
<keyword evidence="9" id="KW-1185">Reference proteome</keyword>
<comment type="subcellular location">
    <subcellularLocation>
        <location evidence="1">Membrane</location>
        <topology evidence="1">Multi-pass membrane protein</topology>
    </subcellularLocation>
</comment>
<dbReference type="InterPro" id="IPR023494">
    <property type="entry name" value="Cyt_c_bgen_Ccs1/CcsB/ResB"/>
</dbReference>
<accession>A0ABV8LE78</accession>
<dbReference type="Pfam" id="PF05140">
    <property type="entry name" value="ResB"/>
    <property type="match status" value="1"/>
</dbReference>
<evidence type="ECO:0000256" key="6">
    <source>
        <dbReference type="SAM" id="Phobius"/>
    </source>
</evidence>
<dbReference type="Proteomes" id="UP001595816">
    <property type="component" value="Unassembled WGS sequence"/>
</dbReference>
<evidence type="ECO:0000313" key="9">
    <source>
        <dbReference type="Proteomes" id="UP001595816"/>
    </source>
</evidence>
<gene>
    <name evidence="8" type="ORF">ACFOZ4_00910</name>
</gene>
<feature type="transmembrane region" description="Helical" evidence="6">
    <location>
        <begin position="79"/>
        <end position="99"/>
    </location>
</feature>
<keyword evidence="3" id="KW-0201">Cytochrome c-type biogenesis</keyword>
<evidence type="ECO:0000256" key="4">
    <source>
        <dbReference type="ARBA" id="ARBA00022989"/>
    </source>
</evidence>
<dbReference type="InterPro" id="IPR007816">
    <property type="entry name" value="ResB-like_domain"/>
</dbReference>
<protein>
    <submittedName>
        <fullName evidence="8">Cytochrome c biogenesis protein ResB</fullName>
    </submittedName>
</protein>
<keyword evidence="5 6" id="KW-0472">Membrane</keyword>
<evidence type="ECO:0000256" key="2">
    <source>
        <dbReference type="ARBA" id="ARBA00022692"/>
    </source>
</evidence>
<dbReference type="EMBL" id="JBHSAY010000003">
    <property type="protein sequence ID" value="MFC4129167.1"/>
    <property type="molecule type" value="Genomic_DNA"/>
</dbReference>
<dbReference type="RefSeq" id="WP_253758882.1">
    <property type="nucleotide sequence ID" value="NZ_JAMZDZ010000001.1"/>
</dbReference>
<evidence type="ECO:0000256" key="5">
    <source>
        <dbReference type="ARBA" id="ARBA00023136"/>
    </source>
</evidence>
<feature type="domain" description="ResB-like" evidence="7">
    <location>
        <begin position="22"/>
        <end position="498"/>
    </location>
</feature>
<feature type="transmembrane region" description="Helical" evidence="6">
    <location>
        <begin position="442"/>
        <end position="460"/>
    </location>
</feature>
<evidence type="ECO:0000256" key="3">
    <source>
        <dbReference type="ARBA" id="ARBA00022748"/>
    </source>
</evidence>
<proteinExistence type="predicted"/>
<evidence type="ECO:0000313" key="8">
    <source>
        <dbReference type="EMBL" id="MFC4129167.1"/>
    </source>
</evidence>
<keyword evidence="4 6" id="KW-1133">Transmembrane helix</keyword>
<dbReference type="PANTHER" id="PTHR31566:SF0">
    <property type="entry name" value="CYTOCHROME C BIOGENESIS PROTEIN CCS1, CHLOROPLASTIC"/>
    <property type="match status" value="1"/>
</dbReference>
<sequence>MKAILGFVVAKLRGAWRQLTSMRTALVLLFLLAVASIPGSILPQQGVNPEKINEYFVKHPDLAPVIDKLGGFDVFRSPWFAAIYLLLFTSLIGCILPRTRDHARALLRRVPDAPKRLTRLPEHHRGRTERGAKELAAALRGWRTVTREHPDGTVTIAAEKGFLKETGNLVFHTALIGVLIGVALGSMQGWHANRLLVQGPEQAFCTTPQQFDEYVPGTGVNPSDLPKYCLELTGFQASYLDSGQAESFGATVAVTGERTETAEFSVNHPLRLGDANVYLLGHGYAVVLRYTDTNGRSQTAVVPFLPTDQQTLTSEGVATFPDANADPTTGKPDRTKQVAFSGLYVPTAPESGMVTRSIFPEERNQRLVLTFYQGDLGIDQGVPSSVYRLNQKQVANGKLKQIGDGKSLEVNGSWTLDDGSKLEFLGTRPFVTVSLRHDPGEPVVLVSILLVLAGLMLSLGGKRRRVWVRLTPSDDGTNLLEIGGLPRSEYPGFAAEFAAVVAKLDLKEMGDDTREPVDALR</sequence>
<name>A0ABV8LE78_9ACTN</name>
<dbReference type="PANTHER" id="PTHR31566">
    <property type="entry name" value="CYTOCHROME C BIOGENESIS PROTEIN CCS1, CHLOROPLASTIC"/>
    <property type="match status" value="1"/>
</dbReference>
<comment type="caution">
    <text evidence="8">The sequence shown here is derived from an EMBL/GenBank/DDBJ whole genome shotgun (WGS) entry which is preliminary data.</text>
</comment>
<feature type="transmembrane region" description="Helical" evidence="6">
    <location>
        <begin position="169"/>
        <end position="190"/>
    </location>
</feature>
<evidence type="ECO:0000256" key="1">
    <source>
        <dbReference type="ARBA" id="ARBA00004141"/>
    </source>
</evidence>
<keyword evidence="2 6" id="KW-0812">Transmembrane</keyword>
<evidence type="ECO:0000259" key="7">
    <source>
        <dbReference type="Pfam" id="PF05140"/>
    </source>
</evidence>
<organism evidence="8 9">
    <name type="scientific">Hamadaea flava</name>
    <dbReference type="NCBI Taxonomy" id="1742688"/>
    <lineage>
        <taxon>Bacteria</taxon>
        <taxon>Bacillati</taxon>
        <taxon>Actinomycetota</taxon>
        <taxon>Actinomycetes</taxon>
        <taxon>Micromonosporales</taxon>
        <taxon>Micromonosporaceae</taxon>
        <taxon>Hamadaea</taxon>
    </lineage>
</organism>